<reference evidence="5" key="1">
    <citation type="submission" date="2014-03" db="EMBL/GenBank/DDBJ databases">
        <authorList>
            <person name="Aksoy S."/>
            <person name="Warren W."/>
            <person name="Wilson R.K."/>
        </authorList>
    </citation>
    <scope>NUCLEOTIDE SEQUENCE [LARGE SCALE GENOMIC DNA]</scope>
    <source>
        <strain evidence="5">IAEA</strain>
    </source>
</reference>
<dbReference type="GO" id="GO:0046872">
    <property type="term" value="F:metal ion binding"/>
    <property type="evidence" value="ECO:0007669"/>
    <property type="project" value="UniProtKB-KW"/>
</dbReference>
<dbReference type="CDD" id="cd00924">
    <property type="entry name" value="Cyt_c_Oxidase_Vb"/>
    <property type="match status" value="1"/>
</dbReference>
<feature type="binding site" evidence="3">
    <location>
        <position position="114"/>
    </location>
    <ligand>
        <name>Zn(2+)</name>
        <dbReference type="ChEBI" id="CHEBI:29105"/>
    </ligand>
</feature>
<dbReference type="GO" id="GO:0005740">
    <property type="term" value="C:mitochondrial envelope"/>
    <property type="evidence" value="ECO:0007669"/>
    <property type="project" value="InterPro"/>
</dbReference>
<dbReference type="FunFam" id="2.60.11.10:FF:000004">
    <property type="entry name" value="Cytochrome c oxidase subunit 5B"/>
    <property type="match status" value="1"/>
</dbReference>
<feature type="binding site" evidence="3">
    <location>
        <position position="137"/>
    </location>
    <ligand>
        <name>Zn(2+)</name>
        <dbReference type="ChEBI" id="CHEBI:29105"/>
    </ligand>
</feature>
<reference evidence="4" key="2">
    <citation type="submission" date="2020-05" db="UniProtKB">
        <authorList>
            <consortium name="EnsemblMetazoa"/>
        </authorList>
    </citation>
    <scope>IDENTIFICATION</scope>
    <source>
        <strain evidence="4">IAEA</strain>
    </source>
</reference>
<evidence type="ECO:0000256" key="1">
    <source>
        <dbReference type="ARBA" id="ARBA00022723"/>
    </source>
</evidence>
<dbReference type="Proteomes" id="UP000091820">
    <property type="component" value="Unassembled WGS sequence"/>
</dbReference>
<evidence type="ECO:0000256" key="3">
    <source>
        <dbReference type="PIRSR" id="PIRSR602124-1"/>
    </source>
</evidence>
<dbReference type="InterPro" id="IPR036972">
    <property type="entry name" value="Cyt_c_oxidase_su5b_sf"/>
</dbReference>
<dbReference type="GO" id="GO:0045277">
    <property type="term" value="C:respiratory chain complex IV"/>
    <property type="evidence" value="ECO:0007669"/>
    <property type="project" value="InterPro"/>
</dbReference>
<accession>A0A1A9W3X8</accession>
<dbReference type="GO" id="GO:0006123">
    <property type="term" value="P:mitochondrial electron transport, cytochrome c to oxygen"/>
    <property type="evidence" value="ECO:0007669"/>
    <property type="project" value="InterPro"/>
</dbReference>
<dbReference type="EnsemblMetazoa" id="GBRI005474-RA">
    <property type="protein sequence ID" value="GBRI005474-PA"/>
    <property type="gene ID" value="GBRI005474"/>
</dbReference>
<evidence type="ECO:0008006" key="6">
    <source>
        <dbReference type="Google" id="ProtNLM"/>
    </source>
</evidence>
<dbReference type="Gene3D" id="2.60.11.10">
    <property type="entry name" value="Cytochrome c oxidase, subunit Vb"/>
    <property type="match status" value="1"/>
</dbReference>
<evidence type="ECO:0000313" key="4">
    <source>
        <dbReference type="EnsemblMetazoa" id="GBRI005474-PA"/>
    </source>
</evidence>
<dbReference type="STRING" id="37001.A0A1A9W3X8"/>
<keyword evidence="5" id="KW-1185">Reference proteome</keyword>
<dbReference type="AlphaFoldDB" id="A0A1A9W3X8"/>
<evidence type="ECO:0000256" key="2">
    <source>
        <dbReference type="ARBA" id="ARBA00022833"/>
    </source>
</evidence>
<feature type="binding site" evidence="3">
    <location>
        <position position="135"/>
    </location>
    <ligand>
        <name>Zn(2+)</name>
        <dbReference type="ChEBI" id="CHEBI:29105"/>
    </ligand>
</feature>
<keyword evidence="1 3" id="KW-0479">Metal-binding</keyword>
<evidence type="ECO:0000313" key="5">
    <source>
        <dbReference type="Proteomes" id="UP000091820"/>
    </source>
</evidence>
<proteinExistence type="predicted"/>
<dbReference type="InterPro" id="IPR002124">
    <property type="entry name" value="Cyt_c_oxidase_su5b"/>
</dbReference>
<protein>
    <recommendedName>
        <fullName evidence="6">Cytochrome c oxidase subunit 5B, mitochondrial</fullName>
    </recommendedName>
</protein>
<keyword evidence="2 3" id="KW-0862">Zinc</keyword>
<dbReference type="PROSITE" id="PS51359">
    <property type="entry name" value="COX5B_2"/>
    <property type="match status" value="1"/>
</dbReference>
<dbReference type="Pfam" id="PF01215">
    <property type="entry name" value="COX5B"/>
    <property type="match status" value="1"/>
</dbReference>
<name>A0A1A9W3X8_9MUSC</name>
<organism evidence="4 5">
    <name type="scientific">Glossina brevipalpis</name>
    <dbReference type="NCBI Taxonomy" id="37001"/>
    <lineage>
        <taxon>Eukaryota</taxon>
        <taxon>Metazoa</taxon>
        <taxon>Ecdysozoa</taxon>
        <taxon>Arthropoda</taxon>
        <taxon>Hexapoda</taxon>
        <taxon>Insecta</taxon>
        <taxon>Pterygota</taxon>
        <taxon>Neoptera</taxon>
        <taxon>Endopterygota</taxon>
        <taxon>Diptera</taxon>
        <taxon>Brachycera</taxon>
        <taxon>Muscomorpha</taxon>
        <taxon>Hippoboscoidea</taxon>
        <taxon>Glossinidae</taxon>
        <taxon>Glossina</taxon>
    </lineage>
</organism>
<dbReference type="PANTHER" id="PTHR10122:SF0">
    <property type="entry name" value="CYTOCHROME C OXIDASE SUBUNIT 5B, ISOFORM A-RELATED"/>
    <property type="match status" value="1"/>
</dbReference>
<feature type="binding site" evidence="3">
    <location>
        <position position="116"/>
    </location>
    <ligand>
        <name>Zn(2+)</name>
        <dbReference type="ChEBI" id="CHEBI:29105"/>
    </ligand>
</feature>
<dbReference type="PANTHER" id="PTHR10122">
    <property type="entry name" value="CYTOCHROME C OXIDASE SUBUNIT 5B, MITOCHONDRIAL"/>
    <property type="match status" value="1"/>
</dbReference>
<sequence length="150" mass="16965">MASVIKRLLEKAPITKRNLSKSQSSLKSDGLIERLLNKMGFPKRNLSKAAQRQQGKQEMAHPLDHATGLEKKEMLAFLDGKCDPYHMAVIKRGGGTEENPTLIPSAFNGRIVGCICNDNRFVNYMWLEKGCPKRCECGHWFRLKEVEAFS</sequence>
<dbReference type="VEuPathDB" id="VectorBase:GBRI005474"/>
<dbReference type="SUPFAM" id="SSF57802">
    <property type="entry name" value="Rubredoxin-like"/>
    <property type="match status" value="1"/>
</dbReference>